<feature type="region of interest" description="Disordered" evidence="1">
    <location>
        <begin position="82"/>
        <end position="165"/>
    </location>
</feature>
<accession>A0A087FX69</accession>
<feature type="compositionally biased region" description="Low complexity" evidence="1">
    <location>
        <begin position="20"/>
        <end position="29"/>
    </location>
</feature>
<feature type="compositionally biased region" description="Low complexity" evidence="1">
    <location>
        <begin position="94"/>
        <end position="107"/>
    </location>
</feature>
<sequence>MERPRSFKSLVPRTLGSGKPTVVPAPAEPTTATISAAPTVVPAPAEPTTVPAFATPTTAPASVRPTTAPASAKLTIVLTSGRPTIVPPSKPRNTSSAKKTTTTIKGSRLPSVARTEVVAALPALPAPHPSDYNAKRAAKGKGHEGDDRKRSSDRDDVIDVDRVSI</sequence>
<feature type="compositionally biased region" description="Basic and acidic residues" evidence="1">
    <location>
        <begin position="141"/>
        <end position="165"/>
    </location>
</feature>
<dbReference type="Gramene" id="KFK22221">
    <property type="protein sequence ID" value="KFK22221"/>
    <property type="gene ID" value="AALP_AAs67262U000300"/>
</dbReference>
<feature type="region of interest" description="Disordered" evidence="1">
    <location>
        <begin position="48"/>
        <end position="67"/>
    </location>
</feature>
<keyword evidence="3" id="KW-1185">Reference proteome</keyword>
<dbReference type="AlphaFoldDB" id="A0A087FX69"/>
<name>A0A087FX69_ARAAL</name>
<evidence type="ECO:0000313" key="3">
    <source>
        <dbReference type="Proteomes" id="UP000029120"/>
    </source>
</evidence>
<dbReference type="EMBL" id="KL991183">
    <property type="protein sequence ID" value="KFK22221.1"/>
    <property type="molecule type" value="Genomic_DNA"/>
</dbReference>
<feature type="region of interest" description="Disordered" evidence="1">
    <location>
        <begin position="1"/>
        <end position="29"/>
    </location>
</feature>
<dbReference type="Proteomes" id="UP000029120">
    <property type="component" value="Unassembled WGS sequence"/>
</dbReference>
<evidence type="ECO:0000256" key="1">
    <source>
        <dbReference type="SAM" id="MobiDB-lite"/>
    </source>
</evidence>
<evidence type="ECO:0000313" key="2">
    <source>
        <dbReference type="EMBL" id="KFK22221.1"/>
    </source>
</evidence>
<protein>
    <submittedName>
        <fullName evidence="2">Uncharacterized protein</fullName>
    </submittedName>
</protein>
<dbReference type="OrthoDB" id="2343925at2759"/>
<organism evidence="2 3">
    <name type="scientific">Arabis alpina</name>
    <name type="common">Alpine rock-cress</name>
    <dbReference type="NCBI Taxonomy" id="50452"/>
    <lineage>
        <taxon>Eukaryota</taxon>
        <taxon>Viridiplantae</taxon>
        <taxon>Streptophyta</taxon>
        <taxon>Embryophyta</taxon>
        <taxon>Tracheophyta</taxon>
        <taxon>Spermatophyta</taxon>
        <taxon>Magnoliopsida</taxon>
        <taxon>eudicotyledons</taxon>
        <taxon>Gunneridae</taxon>
        <taxon>Pentapetalae</taxon>
        <taxon>rosids</taxon>
        <taxon>malvids</taxon>
        <taxon>Brassicales</taxon>
        <taxon>Brassicaceae</taxon>
        <taxon>Arabideae</taxon>
        <taxon>Arabis</taxon>
    </lineage>
</organism>
<reference evidence="3" key="1">
    <citation type="journal article" date="2015" name="Nat. Plants">
        <title>Genome expansion of Arabis alpina linked with retrotransposition and reduced symmetric DNA methylation.</title>
        <authorList>
            <person name="Willing E.M."/>
            <person name="Rawat V."/>
            <person name="Mandakova T."/>
            <person name="Maumus F."/>
            <person name="James G.V."/>
            <person name="Nordstroem K.J."/>
            <person name="Becker C."/>
            <person name="Warthmann N."/>
            <person name="Chica C."/>
            <person name="Szarzynska B."/>
            <person name="Zytnicki M."/>
            <person name="Albani M.C."/>
            <person name="Kiefer C."/>
            <person name="Bergonzi S."/>
            <person name="Castaings L."/>
            <person name="Mateos J.L."/>
            <person name="Berns M.C."/>
            <person name="Bujdoso N."/>
            <person name="Piofczyk T."/>
            <person name="de Lorenzo L."/>
            <person name="Barrero-Sicilia C."/>
            <person name="Mateos I."/>
            <person name="Piednoel M."/>
            <person name="Hagmann J."/>
            <person name="Chen-Min-Tao R."/>
            <person name="Iglesias-Fernandez R."/>
            <person name="Schuster S.C."/>
            <person name="Alonso-Blanco C."/>
            <person name="Roudier F."/>
            <person name="Carbonero P."/>
            <person name="Paz-Ares J."/>
            <person name="Davis S.J."/>
            <person name="Pecinka A."/>
            <person name="Quesneville H."/>
            <person name="Colot V."/>
            <person name="Lysak M.A."/>
            <person name="Weigel D."/>
            <person name="Coupland G."/>
            <person name="Schneeberger K."/>
        </authorList>
    </citation>
    <scope>NUCLEOTIDE SEQUENCE [LARGE SCALE GENOMIC DNA]</scope>
    <source>
        <strain evidence="3">cv. Pajares</strain>
    </source>
</reference>
<feature type="compositionally biased region" description="Low complexity" evidence="1">
    <location>
        <begin position="48"/>
        <end position="63"/>
    </location>
</feature>
<proteinExistence type="predicted"/>
<gene>
    <name evidence="2" type="ORF">AALP_AAs67262U000300</name>
</gene>